<feature type="coiled-coil region" evidence="7">
    <location>
        <begin position="71"/>
        <end position="108"/>
    </location>
</feature>
<evidence type="ECO:0000256" key="6">
    <source>
        <dbReference type="RuleBase" id="RU004057"/>
    </source>
</evidence>
<evidence type="ECO:0000256" key="1">
    <source>
        <dbReference type="ARBA" id="ARBA00004651"/>
    </source>
</evidence>
<comment type="similarity">
    <text evidence="6">Belongs to the exbB/tolQ family.</text>
</comment>
<keyword evidence="5 8" id="KW-0472">Membrane</keyword>
<evidence type="ECO:0000256" key="4">
    <source>
        <dbReference type="ARBA" id="ARBA00022989"/>
    </source>
</evidence>
<evidence type="ECO:0000256" key="8">
    <source>
        <dbReference type="SAM" id="Phobius"/>
    </source>
</evidence>
<evidence type="ECO:0000256" key="7">
    <source>
        <dbReference type="SAM" id="Coils"/>
    </source>
</evidence>
<dbReference type="Proteomes" id="UP000516072">
    <property type="component" value="Chromosome"/>
</dbReference>
<feature type="transmembrane region" description="Helical" evidence="8">
    <location>
        <begin position="368"/>
        <end position="391"/>
    </location>
</feature>
<dbReference type="PANTHER" id="PTHR30625">
    <property type="entry name" value="PROTEIN TOLQ"/>
    <property type="match status" value="1"/>
</dbReference>
<comment type="subcellular location">
    <subcellularLocation>
        <location evidence="1">Cell membrane</location>
        <topology evidence="1">Multi-pass membrane protein</topology>
    </subcellularLocation>
    <subcellularLocation>
        <location evidence="6">Membrane</location>
        <topology evidence="6">Multi-pass membrane protein</topology>
    </subcellularLocation>
</comment>
<evidence type="ECO:0000256" key="3">
    <source>
        <dbReference type="ARBA" id="ARBA00022692"/>
    </source>
</evidence>
<dbReference type="GO" id="GO:0005886">
    <property type="term" value="C:plasma membrane"/>
    <property type="evidence" value="ECO:0007669"/>
    <property type="project" value="UniProtKB-SubCell"/>
</dbReference>
<keyword evidence="2" id="KW-1003">Cell membrane</keyword>
<keyword evidence="11" id="KW-1185">Reference proteome</keyword>
<dbReference type="PANTHER" id="PTHR30625:SF11">
    <property type="entry name" value="MOTA_TOLQ_EXBB PROTON CHANNEL DOMAIN-CONTAINING PROTEIN"/>
    <property type="match status" value="1"/>
</dbReference>
<evidence type="ECO:0000259" key="9">
    <source>
        <dbReference type="Pfam" id="PF01618"/>
    </source>
</evidence>
<dbReference type="AlphaFoldDB" id="A0A7G1QBR1"/>
<name>A0A7G1QBR1_9GAMM</name>
<dbReference type="Pfam" id="PF01618">
    <property type="entry name" value="MotA_ExbB"/>
    <property type="match status" value="1"/>
</dbReference>
<evidence type="ECO:0000256" key="2">
    <source>
        <dbReference type="ARBA" id="ARBA00022475"/>
    </source>
</evidence>
<accession>A0A7G1QBR1</accession>
<feature type="transmembrane region" description="Helical" evidence="8">
    <location>
        <begin position="411"/>
        <end position="432"/>
    </location>
</feature>
<keyword evidence="3 8" id="KW-0812">Transmembrane</keyword>
<keyword evidence="4 8" id="KW-1133">Transmembrane helix</keyword>
<reference evidence="10 11" key="1">
    <citation type="submission" date="2020-03" db="EMBL/GenBank/DDBJ databases">
        <authorList>
            <person name="Picone N."/>
        </authorList>
    </citation>
    <scope>NUCLEOTIDE SEQUENCE [LARGE SCALE GENOMIC DNA]</scope>
    <source>
        <strain evidence="10">NSCAC1</strain>
    </source>
</reference>
<protein>
    <submittedName>
        <fullName evidence="10">Outer membrane transport energization protein ExbB</fullName>
    </submittedName>
</protein>
<organism evidence="10 11">
    <name type="scientific">Candidatus Nitrosacidococcus tergens</name>
    <dbReference type="NCBI Taxonomy" id="553981"/>
    <lineage>
        <taxon>Bacteria</taxon>
        <taxon>Pseudomonadati</taxon>
        <taxon>Pseudomonadota</taxon>
        <taxon>Gammaproteobacteria</taxon>
        <taxon>Chromatiales</taxon>
        <taxon>Chromatiaceae</taxon>
        <taxon>Candidatus Nitrosacidococcus</taxon>
    </lineage>
</organism>
<keyword evidence="6" id="KW-0653">Protein transport</keyword>
<keyword evidence="6" id="KW-0813">Transport</keyword>
<dbReference type="InterPro" id="IPR017270">
    <property type="entry name" value="MotA/TolQ/ExbB-rel"/>
</dbReference>
<dbReference type="PIRSF" id="PIRSF037714">
    <property type="entry name" value="TolR"/>
    <property type="match status" value="1"/>
</dbReference>
<sequence length="474" mass="52604">MANSKKMIKNSSQILLKKIFFFALNGMFFLPMNSWGETPKTLDQLLNQVRQEGIQEKKLNAARESHFLSDRNRQKELLEKAKSDLVAADQREQELREIFKKNEEILAEKEADLKERSNSLKDLFETAQKVAQNFLPILNESLVSAQFPDRSVPLTAIAEKDKLPTINNLRQLWLSLQEQMTESGKIVTFQAPVITVGGEIINKQVTRVGTFTAVSEGKYLRYLPEPVSSLAELSRQPAARLLGIAADFEKATGDEALPIAVDPSRGTLLSLLVQNPNLKERIAQGGWIGYVTIILGVIGLLVALQRFIYLSIVDRKIEQQRRTETPDQDNPLGRILGVYKNEKEDVETLTLRLDEAILKEIPPIERGLPILAILADVAPLLGLLGTVTGMIETFQAITLFGTNDPKLMSAGISEALVTTVIGLVVAIPILLIHSSLASKSNRIIQILDEESAAIIAWIAEKQHGLQESKHGNVL</sequence>
<dbReference type="InterPro" id="IPR002898">
    <property type="entry name" value="MotA_ExbB_proton_chnl"/>
</dbReference>
<evidence type="ECO:0000313" key="11">
    <source>
        <dbReference type="Proteomes" id="UP000516072"/>
    </source>
</evidence>
<keyword evidence="7" id="KW-0175">Coiled coil</keyword>
<dbReference type="EMBL" id="LR778175">
    <property type="protein sequence ID" value="CAB1277399.1"/>
    <property type="molecule type" value="Genomic_DNA"/>
</dbReference>
<gene>
    <name evidence="10" type="ORF">NSCAC_1650</name>
</gene>
<dbReference type="GO" id="GO:0017038">
    <property type="term" value="P:protein import"/>
    <property type="evidence" value="ECO:0007669"/>
    <property type="project" value="TreeGrafter"/>
</dbReference>
<feature type="transmembrane region" description="Helical" evidence="8">
    <location>
        <begin position="287"/>
        <end position="312"/>
    </location>
</feature>
<dbReference type="KEGG" id="ntg:NSCAC_1650"/>
<dbReference type="InterPro" id="IPR050790">
    <property type="entry name" value="ExbB/TolQ_transport"/>
</dbReference>
<evidence type="ECO:0000313" key="10">
    <source>
        <dbReference type="EMBL" id="CAB1277399.1"/>
    </source>
</evidence>
<feature type="domain" description="MotA/TolQ/ExbB proton channel" evidence="9">
    <location>
        <begin position="341"/>
        <end position="448"/>
    </location>
</feature>
<evidence type="ECO:0000256" key="5">
    <source>
        <dbReference type="ARBA" id="ARBA00023136"/>
    </source>
</evidence>
<proteinExistence type="inferred from homology"/>